<dbReference type="Proteomes" id="UP000694395">
    <property type="component" value="Chromosome 2"/>
</dbReference>
<reference evidence="1" key="2">
    <citation type="submission" date="2025-08" db="UniProtKB">
        <authorList>
            <consortium name="Ensembl"/>
        </authorList>
    </citation>
    <scope>IDENTIFICATION</scope>
</reference>
<reference evidence="1" key="3">
    <citation type="submission" date="2025-09" db="UniProtKB">
        <authorList>
            <consortium name="Ensembl"/>
        </authorList>
    </citation>
    <scope>IDENTIFICATION</scope>
</reference>
<evidence type="ECO:0000313" key="1">
    <source>
        <dbReference type="Ensembl" id="ENSOMYP00000006094.1"/>
    </source>
</evidence>
<organism evidence="1 2">
    <name type="scientific">Oncorhynchus mykiss</name>
    <name type="common">Rainbow trout</name>
    <name type="synonym">Salmo gairdneri</name>
    <dbReference type="NCBI Taxonomy" id="8022"/>
    <lineage>
        <taxon>Eukaryota</taxon>
        <taxon>Metazoa</taxon>
        <taxon>Chordata</taxon>
        <taxon>Craniata</taxon>
        <taxon>Vertebrata</taxon>
        <taxon>Euteleostomi</taxon>
        <taxon>Actinopterygii</taxon>
        <taxon>Neopterygii</taxon>
        <taxon>Teleostei</taxon>
        <taxon>Protacanthopterygii</taxon>
        <taxon>Salmoniformes</taxon>
        <taxon>Salmonidae</taxon>
        <taxon>Salmoninae</taxon>
        <taxon>Oncorhynchus</taxon>
    </lineage>
</organism>
<dbReference type="Ensembl" id="ENSOMYT00000006770.2">
    <property type="protein sequence ID" value="ENSOMYP00000006094.1"/>
    <property type="gene ID" value="ENSOMYG00000003104.2"/>
</dbReference>
<keyword evidence="2" id="KW-1185">Reference proteome</keyword>
<sequence>MALSLKRDATCKGPYDGKWSKTMVNWARGWSLCGSTDLQLCSGTSWV</sequence>
<evidence type="ECO:0000313" key="2">
    <source>
        <dbReference type="Proteomes" id="UP000694395"/>
    </source>
</evidence>
<dbReference type="AlphaFoldDB" id="A0A8C7NFA9"/>
<reference evidence="1" key="1">
    <citation type="submission" date="2020-07" db="EMBL/GenBank/DDBJ databases">
        <title>A long reads based de novo assembly of the rainbow trout Arlee double haploid line genome.</title>
        <authorList>
            <person name="Gao G."/>
            <person name="Palti Y."/>
        </authorList>
    </citation>
    <scope>NUCLEOTIDE SEQUENCE [LARGE SCALE GENOMIC DNA]</scope>
</reference>
<protein>
    <submittedName>
        <fullName evidence="1">Uncharacterized protein</fullName>
    </submittedName>
</protein>
<name>A0A8C7NFA9_ONCMY</name>
<proteinExistence type="predicted"/>
<accession>A0A8C7NFA9</accession>